<dbReference type="AlphaFoldDB" id="A0AAE1UAS4"/>
<dbReference type="Pfam" id="PF00168">
    <property type="entry name" value="C2"/>
    <property type="match status" value="1"/>
</dbReference>
<dbReference type="SMART" id="SM00233">
    <property type="entry name" value="PH"/>
    <property type="match status" value="1"/>
</dbReference>
<evidence type="ECO:0000259" key="9">
    <source>
        <dbReference type="PROSITE" id="PS50003"/>
    </source>
</evidence>
<evidence type="ECO:0008006" key="14">
    <source>
        <dbReference type="Google" id="ProtNLM"/>
    </source>
</evidence>
<evidence type="ECO:0000256" key="5">
    <source>
        <dbReference type="PROSITE-ProRule" id="PRU00192"/>
    </source>
</evidence>
<dbReference type="Pfam" id="PF00616">
    <property type="entry name" value="RasGAP"/>
    <property type="match status" value="1"/>
</dbReference>
<dbReference type="PROSITE" id="PS50002">
    <property type="entry name" value="SH3"/>
    <property type="match status" value="1"/>
</dbReference>
<organism evidence="12 13">
    <name type="scientific">Petrolisthes manimaculis</name>
    <dbReference type="NCBI Taxonomy" id="1843537"/>
    <lineage>
        <taxon>Eukaryota</taxon>
        <taxon>Metazoa</taxon>
        <taxon>Ecdysozoa</taxon>
        <taxon>Arthropoda</taxon>
        <taxon>Crustacea</taxon>
        <taxon>Multicrustacea</taxon>
        <taxon>Malacostraca</taxon>
        <taxon>Eumalacostraca</taxon>
        <taxon>Eucarida</taxon>
        <taxon>Decapoda</taxon>
        <taxon>Pleocyemata</taxon>
        <taxon>Anomura</taxon>
        <taxon>Galatheoidea</taxon>
        <taxon>Porcellanidae</taxon>
        <taxon>Petrolisthes</taxon>
    </lineage>
</organism>
<dbReference type="PANTHER" id="PTHR10194">
    <property type="entry name" value="RAS GTPASE-ACTIVATING PROTEINS"/>
    <property type="match status" value="1"/>
</dbReference>
<dbReference type="InterPro" id="IPR039360">
    <property type="entry name" value="Ras_GTPase"/>
</dbReference>
<feature type="domain" description="PH" evidence="9">
    <location>
        <begin position="374"/>
        <end position="474"/>
    </location>
</feature>
<evidence type="ECO:0000259" key="11">
    <source>
        <dbReference type="PROSITE" id="PS50018"/>
    </source>
</evidence>
<feature type="region of interest" description="Disordered" evidence="6">
    <location>
        <begin position="1"/>
        <end position="79"/>
    </location>
</feature>
<dbReference type="GO" id="GO:0048468">
    <property type="term" value="P:cell development"/>
    <property type="evidence" value="ECO:0007669"/>
    <property type="project" value="UniProtKB-ARBA"/>
</dbReference>
<gene>
    <name evidence="12" type="ORF">Pmani_016231</name>
</gene>
<feature type="compositionally biased region" description="Acidic residues" evidence="6">
    <location>
        <begin position="41"/>
        <end position="63"/>
    </location>
</feature>
<dbReference type="SMART" id="SM00323">
    <property type="entry name" value="RasGAP"/>
    <property type="match status" value="1"/>
</dbReference>
<feature type="domain" description="SH3" evidence="8">
    <location>
        <begin position="171"/>
        <end position="233"/>
    </location>
</feature>
<proteinExistence type="predicted"/>
<dbReference type="SMART" id="SM00239">
    <property type="entry name" value="C2"/>
    <property type="match status" value="1"/>
</dbReference>
<dbReference type="Pfam" id="PF00018">
    <property type="entry name" value="SH3_1"/>
    <property type="match status" value="1"/>
</dbReference>
<dbReference type="SUPFAM" id="SSF49562">
    <property type="entry name" value="C2 domain (Calcium/lipid-binding domain, CaLB)"/>
    <property type="match status" value="1"/>
</dbReference>
<dbReference type="SUPFAM" id="SSF55550">
    <property type="entry name" value="SH2 domain"/>
    <property type="match status" value="2"/>
</dbReference>
<keyword evidence="2" id="KW-0343">GTPase activation</keyword>
<dbReference type="InterPro" id="IPR023152">
    <property type="entry name" value="RasGAP_CS"/>
</dbReference>
<dbReference type="SMART" id="SM00252">
    <property type="entry name" value="SH2"/>
    <property type="match status" value="2"/>
</dbReference>
<dbReference type="InterPro" id="IPR000008">
    <property type="entry name" value="C2_dom"/>
</dbReference>
<evidence type="ECO:0000256" key="3">
    <source>
        <dbReference type="ARBA" id="ARBA00022999"/>
    </source>
</evidence>
<dbReference type="SUPFAM" id="SSF50044">
    <property type="entry name" value="SH3-domain"/>
    <property type="match status" value="1"/>
</dbReference>
<dbReference type="Gene3D" id="3.30.505.10">
    <property type="entry name" value="SH2 domain"/>
    <property type="match status" value="2"/>
</dbReference>
<evidence type="ECO:0000256" key="2">
    <source>
        <dbReference type="ARBA" id="ARBA00022468"/>
    </source>
</evidence>
<dbReference type="SMART" id="SM00326">
    <property type="entry name" value="SH3"/>
    <property type="match status" value="1"/>
</dbReference>
<dbReference type="Gene3D" id="2.60.40.150">
    <property type="entry name" value="C2 domain"/>
    <property type="match status" value="1"/>
</dbReference>
<dbReference type="InterPro" id="IPR011993">
    <property type="entry name" value="PH-like_dom_sf"/>
</dbReference>
<dbReference type="InterPro" id="IPR001452">
    <property type="entry name" value="SH3_domain"/>
</dbReference>
<name>A0AAE1UAS4_9EUCA</name>
<evidence type="ECO:0000259" key="7">
    <source>
        <dbReference type="PROSITE" id="PS50001"/>
    </source>
</evidence>
<accession>A0AAE1UAS4</accession>
<evidence type="ECO:0000313" key="12">
    <source>
        <dbReference type="EMBL" id="KAK4312335.1"/>
    </source>
</evidence>
<dbReference type="GO" id="GO:0005096">
    <property type="term" value="F:GTPase activator activity"/>
    <property type="evidence" value="ECO:0007669"/>
    <property type="project" value="UniProtKB-KW"/>
</dbReference>
<evidence type="ECO:0000256" key="4">
    <source>
        <dbReference type="PROSITE-ProRule" id="PRU00191"/>
    </source>
</evidence>
<dbReference type="PROSITE" id="PS50018">
    <property type="entry name" value="RAS_GTPASE_ACTIV_2"/>
    <property type="match status" value="1"/>
</dbReference>
<dbReference type="PROSITE" id="PS50003">
    <property type="entry name" value="PH_DOMAIN"/>
    <property type="match status" value="1"/>
</dbReference>
<protein>
    <recommendedName>
        <fullName evidence="14">Ras GTPase-activating protein 1</fullName>
    </recommendedName>
</protein>
<dbReference type="PANTHER" id="PTHR10194:SF146">
    <property type="entry name" value="RAS GTPASE-ACTIVATING PROTEIN 1"/>
    <property type="match status" value="1"/>
</dbReference>
<dbReference type="Gene3D" id="1.10.506.10">
    <property type="entry name" value="GTPase Activation - p120gap, domain 1"/>
    <property type="match status" value="3"/>
</dbReference>
<evidence type="ECO:0000256" key="6">
    <source>
        <dbReference type="SAM" id="MobiDB-lite"/>
    </source>
</evidence>
<dbReference type="PROSITE" id="PS00509">
    <property type="entry name" value="RAS_GTPASE_ACTIV_1"/>
    <property type="match status" value="1"/>
</dbReference>
<feature type="domain" description="Ras-GAP" evidence="11">
    <location>
        <begin position="642"/>
        <end position="862"/>
    </location>
</feature>
<dbReference type="Gene3D" id="2.30.30.40">
    <property type="entry name" value="SH3 Domains"/>
    <property type="match status" value="1"/>
</dbReference>
<dbReference type="CDD" id="cd11788">
    <property type="entry name" value="SH3_RasGAP"/>
    <property type="match status" value="1"/>
</dbReference>
<keyword evidence="3 4" id="KW-0727">SH2 domain</keyword>
<dbReference type="PRINTS" id="PR00401">
    <property type="entry name" value="SH2DOMAIN"/>
</dbReference>
<dbReference type="InterPro" id="IPR035652">
    <property type="entry name" value="RasGAP_SH3"/>
</dbReference>
<feature type="domain" description="SH2" evidence="7">
    <location>
        <begin position="74"/>
        <end position="164"/>
    </location>
</feature>
<dbReference type="SUPFAM" id="SSF50729">
    <property type="entry name" value="PH domain-like"/>
    <property type="match status" value="1"/>
</dbReference>
<reference evidence="12" key="1">
    <citation type="submission" date="2023-11" db="EMBL/GenBank/DDBJ databases">
        <title>Genome assemblies of two species of porcelain crab, Petrolisthes cinctipes and Petrolisthes manimaculis (Anomura: Porcellanidae).</title>
        <authorList>
            <person name="Angst P."/>
        </authorList>
    </citation>
    <scope>NUCLEOTIDE SEQUENCE</scope>
    <source>
        <strain evidence="12">PB745_02</strain>
        <tissue evidence="12">Gill</tissue>
    </source>
</reference>
<dbReference type="Gene3D" id="2.30.29.30">
    <property type="entry name" value="Pleckstrin-homology domain (PH domain)/Phosphotyrosine-binding domain (PTB)"/>
    <property type="match status" value="1"/>
</dbReference>
<evidence type="ECO:0000313" key="13">
    <source>
        <dbReference type="Proteomes" id="UP001292094"/>
    </source>
</evidence>
<dbReference type="InterPro" id="IPR036028">
    <property type="entry name" value="SH3-like_dom_sf"/>
</dbReference>
<dbReference type="Pfam" id="PF00169">
    <property type="entry name" value="PH"/>
    <property type="match status" value="1"/>
</dbReference>
<dbReference type="InterPro" id="IPR000980">
    <property type="entry name" value="SH2"/>
</dbReference>
<comment type="caution">
    <text evidence="12">The sequence shown here is derived from an EMBL/GenBank/DDBJ whole genome shotgun (WGS) entry which is preliminary data.</text>
</comment>
<evidence type="ECO:0000259" key="8">
    <source>
        <dbReference type="PROSITE" id="PS50002"/>
    </source>
</evidence>
<evidence type="ECO:0000259" key="10">
    <source>
        <dbReference type="PROSITE" id="PS50004"/>
    </source>
</evidence>
<dbReference type="PROSITE" id="PS50001">
    <property type="entry name" value="SH2"/>
    <property type="match status" value="2"/>
</dbReference>
<dbReference type="InterPro" id="IPR036860">
    <property type="entry name" value="SH2_dom_sf"/>
</dbReference>
<feature type="domain" description="C2" evidence="10">
    <location>
        <begin position="470"/>
        <end position="586"/>
    </location>
</feature>
<dbReference type="Pfam" id="PF00017">
    <property type="entry name" value="SH2"/>
    <property type="match status" value="2"/>
</dbReference>
<evidence type="ECO:0000256" key="1">
    <source>
        <dbReference type="ARBA" id="ARBA00022443"/>
    </source>
</evidence>
<feature type="domain" description="SH2" evidence="7">
    <location>
        <begin position="243"/>
        <end position="331"/>
    </location>
</feature>
<dbReference type="InterPro" id="IPR001936">
    <property type="entry name" value="RasGAP_dom"/>
</dbReference>
<dbReference type="SUPFAM" id="SSF48350">
    <property type="entry name" value="GTPase activation domain, GAP"/>
    <property type="match status" value="2"/>
</dbReference>
<dbReference type="InterPro" id="IPR008936">
    <property type="entry name" value="Rho_GTPase_activation_prot"/>
</dbReference>
<sequence length="962" mass="110155">MAEVVVVGGLGCRPRDNNTKHTHTHTQQQQQQHSPSTGSDDGPEPVDEFDPFHDDPDEPDELDSSLSAPPEESWYHGRLDRAQSEDRLRLFGKLGSYLVRESDRRPGSYVLSYLGRSGVSHFKITAVCGDFYIGGRQFNALSDLVGYYTSVSDLLKRERLVHPVPPPEPVNDLRKVVAILPYTKMADTDELSFQKGDIFFVHNELSDGWLWVTAHRTGEQGTIFADLVENLDDDIDPNIVFSWFHPDITKNDAIDLLIKAGQGSFLVRPSDNSPGDYTLFFLTNNIIQRFRIEKRGVKYLMGGRTFSCLDAVINRYKTEQILEGHTLGNPVCKTTSGDRLGLPLVSVKEVEQPEKIYATLNEIREKLGVTKFKGIQKQGWLFKKSKKNKKWKCLYFVLTDILYYYDNPKRTKPRGLIDLNCSYLYQVHDSFFERPNCFQLVERELPCLATVTYLCSDSQELTNDWMAVLRPLCVPQTVGQPKLQTLKFMKTLHLVVMQATRLPMKIVPNPYCLVSLNQVKVCRTRPKQCPDPVWEEDFLLDDIPPDVVMFTITVYNHGKRSKDLEVAEVMVELINLENGEEIEEWHNLTGITFMGDCGGIRLRYRYFQDLIMPSEEYNSLKELLLDPNLEAVLALADVSHRDRTPLANSLLRIFRNECREHDLLQRLTEYEIERELETSTLFRAASLTTTLLDLYMKATCTEFLTEAVLDTIQRILDSKQSCEATCTEFLTEAVLDTIQRILDSKQSCELNPTKMDNPMDACANAEFLLRVLDDITSSIFSSAAACPMPLRYICGCLQRKVVEKWPSDRLVRTRVVSGFIFLRLICPAILNPRQFNLLQEPPHPTASRSLIMIAKCLQNLANLVEFGGKEPYMEVVNPFILKNKERMISYLDNLSNIAERPEIEETYIKTEPSRDLAQLHHICVTHLTLLTNKAKTQTTLKKLVTVTDMLKKHKEKYKEMMK</sequence>
<dbReference type="InterPro" id="IPR001849">
    <property type="entry name" value="PH_domain"/>
</dbReference>
<dbReference type="Proteomes" id="UP001292094">
    <property type="component" value="Unassembled WGS sequence"/>
</dbReference>
<keyword evidence="1 5" id="KW-0728">SH3 domain</keyword>
<dbReference type="EMBL" id="JAWZYT010001421">
    <property type="protein sequence ID" value="KAK4312335.1"/>
    <property type="molecule type" value="Genomic_DNA"/>
</dbReference>
<dbReference type="InterPro" id="IPR035892">
    <property type="entry name" value="C2_domain_sf"/>
</dbReference>
<keyword evidence="13" id="KW-1185">Reference proteome</keyword>
<dbReference type="PROSITE" id="PS50004">
    <property type="entry name" value="C2"/>
    <property type="match status" value="1"/>
</dbReference>